<gene>
    <name evidence="6" type="ORF">UFOPK1392_01992</name>
</gene>
<dbReference type="GO" id="GO:0046306">
    <property type="term" value="P:alkanesulfonate catabolic process"/>
    <property type="evidence" value="ECO:0007669"/>
    <property type="project" value="TreeGrafter"/>
</dbReference>
<organism evidence="6">
    <name type="scientific">freshwater metagenome</name>
    <dbReference type="NCBI Taxonomy" id="449393"/>
    <lineage>
        <taxon>unclassified sequences</taxon>
        <taxon>metagenomes</taxon>
        <taxon>ecological metagenomes</taxon>
    </lineage>
</organism>
<keyword evidence="2" id="KW-0288">FMN</keyword>
<evidence type="ECO:0000256" key="1">
    <source>
        <dbReference type="ARBA" id="ARBA00022630"/>
    </source>
</evidence>
<evidence type="ECO:0000313" key="6">
    <source>
        <dbReference type="EMBL" id="CAB4324227.1"/>
    </source>
</evidence>
<dbReference type="PANTHER" id="PTHR42847:SF4">
    <property type="entry name" value="ALKANESULFONATE MONOOXYGENASE-RELATED"/>
    <property type="match status" value="1"/>
</dbReference>
<feature type="domain" description="Luciferase-like" evidence="5">
    <location>
        <begin position="10"/>
        <end position="231"/>
    </location>
</feature>
<dbReference type="EMBL" id="CAEMXZ010000118">
    <property type="protein sequence ID" value="CAB4324227.1"/>
    <property type="molecule type" value="Genomic_DNA"/>
</dbReference>
<dbReference type="SUPFAM" id="SSF51679">
    <property type="entry name" value="Bacterial luciferase-like"/>
    <property type="match status" value="1"/>
</dbReference>
<evidence type="ECO:0000256" key="3">
    <source>
        <dbReference type="ARBA" id="ARBA00023002"/>
    </source>
</evidence>
<evidence type="ECO:0000256" key="4">
    <source>
        <dbReference type="ARBA" id="ARBA00023033"/>
    </source>
</evidence>
<sequence length="303" mass="32665">MIEIPSGTITFGTQLPVQSQSSLYAAPWEKDASPADLLEIAKAADRSGYFYVAVCDHIVIPRDKADAMGLWWQDCLTTLGWLAAATKNVNLLSHVYVLSYRHPLVAAKGFETLDHLSGGRAIAGIGAGHVETEFDALGVSFAERGALLDRDLLAFAHALENTYVDDMGSLPRPAQSPRPPIWIGGSSNPAIRRAARNDGWLPQGPATQEGIDRLMVEREKAGKADQPMAIGHVVIPYIYVGMPKSERRQPCISGSPEQIAEAVLATAPAAVNQFQVKFDTDSAAEYAEQVEAFGTQVGPLLTR</sequence>
<keyword evidence="4" id="KW-0503">Monooxygenase</keyword>
<evidence type="ECO:0000256" key="2">
    <source>
        <dbReference type="ARBA" id="ARBA00022643"/>
    </source>
</evidence>
<dbReference type="GO" id="GO:0008726">
    <property type="term" value="F:alkanesulfonate monooxygenase activity"/>
    <property type="evidence" value="ECO:0007669"/>
    <property type="project" value="TreeGrafter"/>
</dbReference>
<evidence type="ECO:0000259" key="5">
    <source>
        <dbReference type="Pfam" id="PF00296"/>
    </source>
</evidence>
<dbReference type="Gene3D" id="3.20.20.30">
    <property type="entry name" value="Luciferase-like domain"/>
    <property type="match status" value="1"/>
</dbReference>
<keyword evidence="3" id="KW-0560">Oxidoreductase</keyword>
<dbReference type="InterPro" id="IPR050172">
    <property type="entry name" value="SsuD_RutA_monooxygenase"/>
</dbReference>
<keyword evidence="1" id="KW-0285">Flavoprotein</keyword>
<accession>A0A6J5YI44</accession>
<dbReference type="AlphaFoldDB" id="A0A6J5YI44"/>
<dbReference type="InterPro" id="IPR036661">
    <property type="entry name" value="Luciferase-like_sf"/>
</dbReference>
<dbReference type="Pfam" id="PF00296">
    <property type="entry name" value="Bac_luciferase"/>
    <property type="match status" value="1"/>
</dbReference>
<protein>
    <submittedName>
        <fullName evidence="6">Unannotated protein</fullName>
    </submittedName>
</protein>
<dbReference type="InterPro" id="IPR011251">
    <property type="entry name" value="Luciferase-like_dom"/>
</dbReference>
<proteinExistence type="predicted"/>
<dbReference type="PANTHER" id="PTHR42847">
    <property type="entry name" value="ALKANESULFONATE MONOOXYGENASE"/>
    <property type="match status" value="1"/>
</dbReference>
<reference evidence="6" key="1">
    <citation type="submission" date="2020-05" db="EMBL/GenBank/DDBJ databases">
        <authorList>
            <person name="Chiriac C."/>
            <person name="Salcher M."/>
            <person name="Ghai R."/>
            <person name="Kavagutti S V."/>
        </authorList>
    </citation>
    <scope>NUCLEOTIDE SEQUENCE</scope>
</reference>
<name>A0A6J5YI44_9ZZZZ</name>